<dbReference type="OrthoDB" id="10611796at2759"/>
<dbReference type="InterPro" id="IPR032675">
    <property type="entry name" value="LRR_dom_sf"/>
</dbReference>
<dbReference type="AlphaFoldDB" id="A0A433D933"/>
<dbReference type="InterPro" id="IPR001810">
    <property type="entry name" value="F-box_dom"/>
</dbReference>
<gene>
    <name evidence="2" type="ORF">BC936DRAFT_145848</name>
</gene>
<proteinExistence type="predicted"/>
<dbReference type="EMBL" id="RBNI01004667">
    <property type="protein sequence ID" value="RUP47333.1"/>
    <property type="molecule type" value="Genomic_DNA"/>
</dbReference>
<dbReference type="Gene3D" id="3.80.10.10">
    <property type="entry name" value="Ribonuclease Inhibitor"/>
    <property type="match status" value="1"/>
</dbReference>
<evidence type="ECO:0000313" key="2">
    <source>
        <dbReference type="EMBL" id="RUP47333.1"/>
    </source>
</evidence>
<sequence>MSAKTWSDWGTLPLEVLSMILSNFHRRLRFADLLASSMVCREWYVQARRLIDDRIFQNFLASDNYVFEDIQRIPSLLAKSKRLGLDFLNLIEEMTICPVFADDDEFEGFVEAYATVLHLQPPNLTRLQIHLGNENLTPEYFRWLFDRLEPLCGGIRSVHFRGHTGSTISTLFVNVIRHYASVSRLAVFLRSVAPNLETLSFSNMSLDSRWCNSMSACYSLRELRIDGAIVENLAPVLGFLLNLSKFCYTCEHEGYWDAAMVIAALSHPRLTDLTYECTHSLDEPTVPVEALCDALRQCPLLERLKLSGTLLVDDAFLSALLKEGRELKHIELEWSNRLVGNAVVWNREAGWPRARTVSLYGCDNVIWQFLHSMQVACPKLEIMKLPDHMLDGNFV</sequence>
<dbReference type="Proteomes" id="UP000268093">
    <property type="component" value="Unassembled WGS sequence"/>
</dbReference>
<dbReference type="CDD" id="cd09917">
    <property type="entry name" value="F-box_SF"/>
    <property type="match status" value="1"/>
</dbReference>
<evidence type="ECO:0000259" key="1">
    <source>
        <dbReference type="Pfam" id="PF12937"/>
    </source>
</evidence>
<accession>A0A433D933</accession>
<protein>
    <recommendedName>
        <fullName evidence="1">F-box domain-containing protein</fullName>
    </recommendedName>
</protein>
<comment type="caution">
    <text evidence="2">The sequence shown here is derived from an EMBL/GenBank/DDBJ whole genome shotgun (WGS) entry which is preliminary data.</text>
</comment>
<keyword evidence="3" id="KW-1185">Reference proteome</keyword>
<evidence type="ECO:0000313" key="3">
    <source>
        <dbReference type="Proteomes" id="UP000268093"/>
    </source>
</evidence>
<reference evidence="2 3" key="1">
    <citation type="journal article" date="2018" name="New Phytol.">
        <title>Phylogenomics of Endogonaceae and evolution of mycorrhizas within Mucoromycota.</title>
        <authorList>
            <person name="Chang Y."/>
            <person name="Desiro A."/>
            <person name="Na H."/>
            <person name="Sandor L."/>
            <person name="Lipzen A."/>
            <person name="Clum A."/>
            <person name="Barry K."/>
            <person name="Grigoriev I.V."/>
            <person name="Martin F.M."/>
            <person name="Stajich J.E."/>
            <person name="Smith M.E."/>
            <person name="Bonito G."/>
            <person name="Spatafora J.W."/>
        </authorList>
    </citation>
    <scope>NUCLEOTIDE SEQUENCE [LARGE SCALE GENOMIC DNA]</scope>
    <source>
        <strain evidence="2 3">GMNB39</strain>
    </source>
</reference>
<organism evidence="2 3">
    <name type="scientific">Jimgerdemannia flammicorona</name>
    <dbReference type="NCBI Taxonomy" id="994334"/>
    <lineage>
        <taxon>Eukaryota</taxon>
        <taxon>Fungi</taxon>
        <taxon>Fungi incertae sedis</taxon>
        <taxon>Mucoromycota</taxon>
        <taxon>Mucoromycotina</taxon>
        <taxon>Endogonomycetes</taxon>
        <taxon>Endogonales</taxon>
        <taxon>Endogonaceae</taxon>
        <taxon>Jimgerdemannia</taxon>
    </lineage>
</organism>
<feature type="domain" description="F-box" evidence="1">
    <location>
        <begin position="9"/>
        <end position="48"/>
    </location>
</feature>
<dbReference type="Pfam" id="PF12937">
    <property type="entry name" value="F-box-like"/>
    <property type="match status" value="1"/>
</dbReference>
<dbReference type="InterPro" id="IPR036047">
    <property type="entry name" value="F-box-like_dom_sf"/>
</dbReference>
<dbReference type="SUPFAM" id="SSF81383">
    <property type="entry name" value="F-box domain"/>
    <property type="match status" value="1"/>
</dbReference>
<name>A0A433D933_9FUNG</name>
<dbReference type="SUPFAM" id="SSF52047">
    <property type="entry name" value="RNI-like"/>
    <property type="match status" value="1"/>
</dbReference>